<evidence type="ECO:0000259" key="2">
    <source>
        <dbReference type="Pfam" id="PF02470"/>
    </source>
</evidence>
<evidence type="ECO:0000313" key="4">
    <source>
        <dbReference type="Proteomes" id="UP000271469"/>
    </source>
</evidence>
<dbReference type="OrthoDB" id="4516955at2"/>
<dbReference type="PANTHER" id="PTHR33371">
    <property type="entry name" value="INTERMEMBRANE PHOSPHOLIPID TRANSPORT SYSTEM BINDING PROTEIN MLAD-RELATED"/>
    <property type="match status" value="1"/>
</dbReference>
<evidence type="ECO:0000256" key="1">
    <source>
        <dbReference type="SAM" id="MobiDB-lite"/>
    </source>
</evidence>
<dbReference type="RefSeq" id="WP_124708440.1">
    <property type="nucleotide sequence ID" value="NZ_CP033972.1"/>
</dbReference>
<dbReference type="PANTHER" id="PTHR33371:SF4">
    <property type="entry name" value="INTERMEMBRANE PHOSPHOLIPID TRANSPORT SYSTEM BINDING PROTEIN MLAD"/>
    <property type="match status" value="1"/>
</dbReference>
<name>A0A3G8JMZ5_9ACTN</name>
<gene>
    <name evidence="3" type="ORF">D7316_02429</name>
</gene>
<dbReference type="GO" id="GO:0005576">
    <property type="term" value="C:extracellular region"/>
    <property type="evidence" value="ECO:0007669"/>
    <property type="project" value="TreeGrafter"/>
</dbReference>
<sequence length="367" mass="38539">MTRGLIVKLMLVVVSVLLVLGAARSCSDDDHTITVTAAFDNAAGLYQGNAVAVLGMSVGKVTRITPRAGFVEVEMQIDADTPVPADASAVTVSTSVLTDRHVELTPPYAGGPRMSDGTRLGPDRTRTPVEVDRMLAMADKMAVELRGDSRGAGPVGDLLNVGAAMTAGNGADIRSALGALSRALALGSDGGAQTRNAITDVVDDMSVLSDTAARNDATIREFGSSIQQMSDLFADQNIGWGTTGAKINAVLGEATDLMQQRRRDVASTVSGAQTVTRALADYRRSLSEFLDVAPLVMDNAYNTIDQRAGIARVHAQLEKVFFDGQLLKEVCNVLGMRQLGCATGTLRDFGPDFGMTGMLEAMAGQGR</sequence>
<dbReference type="KEGG" id="gom:D7316_02429"/>
<dbReference type="Proteomes" id="UP000271469">
    <property type="component" value="Chromosome"/>
</dbReference>
<keyword evidence="4" id="KW-1185">Reference proteome</keyword>
<feature type="region of interest" description="Disordered" evidence="1">
    <location>
        <begin position="104"/>
        <end position="125"/>
    </location>
</feature>
<dbReference type="NCBIfam" id="TIGR00996">
    <property type="entry name" value="Mtu_fam_mce"/>
    <property type="match status" value="1"/>
</dbReference>
<feature type="domain" description="Mce/MlaD" evidence="2">
    <location>
        <begin position="32"/>
        <end position="107"/>
    </location>
</feature>
<reference evidence="3 4" key="1">
    <citation type="submission" date="2018-11" db="EMBL/GenBank/DDBJ databases">
        <title>Gordonia insulae sp. nov., isolated from an island soil.</title>
        <authorList>
            <person name="Kim Y.S."/>
            <person name="Kim S.B."/>
        </authorList>
    </citation>
    <scope>NUCLEOTIDE SEQUENCE [LARGE SCALE GENOMIC DNA]</scope>
    <source>
        <strain evidence="3 4">MMS17-SY073</strain>
    </source>
</reference>
<proteinExistence type="predicted"/>
<dbReference type="InterPro" id="IPR005693">
    <property type="entry name" value="Mce"/>
</dbReference>
<dbReference type="Pfam" id="PF02470">
    <property type="entry name" value="MlaD"/>
    <property type="match status" value="1"/>
</dbReference>
<dbReference type="AlphaFoldDB" id="A0A3G8JMZ5"/>
<protein>
    <recommendedName>
        <fullName evidence="2">Mce/MlaD domain-containing protein</fullName>
    </recommendedName>
</protein>
<dbReference type="InterPro" id="IPR003399">
    <property type="entry name" value="Mce/MlaD"/>
</dbReference>
<evidence type="ECO:0000313" key="3">
    <source>
        <dbReference type="EMBL" id="AZG45829.1"/>
    </source>
</evidence>
<organism evidence="3 4">
    <name type="scientific">Gordonia insulae</name>
    <dbReference type="NCBI Taxonomy" id="2420509"/>
    <lineage>
        <taxon>Bacteria</taxon>
        <taxon>Bacillati</taxon>
        <taxon>Actinomycetota</taxon>
        <taxon>Actinomycetes</taxon>
        <taxon>Mycobacteriales</taxon>
        <taxon>Gordoniaceae</taxon>
        <taxon>Gordonia</taxon>
    </lineage>
</organism>
<dbReference type="EMBL" id="CP033972">
    <property type="protein sequence ID" value="AZG45829.1"/>
    <property type="molecule type" value="Genomic_DNA"/>
</dbReference>
<accession>A0A3G8JMZ5</accession>
<dbReference type="InterPro" id="IPR052336">
    <property type="entry name" value="MlaD_Phospholipid_Transporter"/>
</dbReference>